<reference evidence="2 3" key="1">
    <citation type="journal article" date="2012" name="J. Bacteriol.">
        <title>Draft Genome Sequence of Novosphingobium nitrogenifigens Y88T.</title>
        <authorList>
            <person name="Strabala T.J."/>
            <person name="Macdonald L."/>
            <person name="Liu V."/>
            <person name="Smit A.M."/>
        </authorList>
    </citation>
    <scope>NUCLEOTIDE SEQUENCE [LARGE SCALE GENOMIC DNA]</scope>
    <source>
        <strain evidence="2 3">DSM 19370</strain>
    </source>
</reference>
<protein>
    <submittedName>
        <fullName evidence="2">Chain length determinant protein</fullName>
    </submittedName>
</protein>
<feature type="transmembrane region" description="Helical" evidence="1">
    <location>
        <begin position="373"/>
        <end position="394"/>
    </location>
</feature>
<feature type="transmembrane region" description="Helical" evidence="1">
    <location>
        <begin position="16"/>
        <end position="35"/>
    </location>
</feature>
<dbReference type="OrthoDB" id="7504426at2"/>
<dbReference type="STRING" id="983920.Y88_1864"/>
<keyword evidence="3" id="KW-1185">Reference proteome</keyword>
<dbReference type="InParanoid" id="F1Z525"/>
<dbReference type="HOGENOM" id="CLU_648647_0_0_5"/>
<keyword evidence="1" id="KW-1133">Transmembrane helix</keyword>
<keyword evidence="1" id="KW-0812">Transmembrane</keyword>
<comment type="caution">
    <text evidence="2">The sequence shown here is derived from an EMBL/GenBank/DDBJ whole genome shotgun (WGS) entry which is preliminary data.</text>
</comment>
<dbReference type="InterPro" id="IPR050445">
    <property type="entry name" value="Bact_polysacc_biosynth/exp"/>
</dbReference>
<dbReference type="Proteomes" id="UP000004728">
    <property type="component" value="Unassembled WGS sequence"/>
</dbReference>
<name>F1Z525_9SPHN</name>
<dbReference type="eggNOG" id="COG3206">
    <property type="taxonomic scope" value="Bacteria"/>
</dbReference>
<evidence type="ECO:0000256" key="1">
    <source>
        <dbReference type="SAM" id="Phobius"/>
    </source>
</evidence>
<evidence type="ECO:0000313" key="2">
    <source>
        <dbReference type="EMBL" id="EGD59990.1"/>
    </source>
</evidence>
<accession>F1Z525</accession>
<dbReference type="PANTHER" id="PTHR32309">
    <property type="entry name" value="TYROSINE-PROTEIN KINASE"/>
    <property type="match status" value="1"/>
</dbReference>
<gene>
    <name evidence="2" type="ORF">Y88_1864</name>
</gene>
<dbReference type="EMBL" id="AEWJ01000023">
    <property type="protein sequence ID" value="EGD59990.1"/>
    <property type="molecule type" value="Genomic_DNA"/>
</dbReference>
<dbReference type="PANTHER" id="PTHR32309:SF31">
    <property type="entry name" value="CAPSULAR EXOPOLYSACCHARIDE FAMILY"/>
    <property type="match status" value="1"/>
</dbReference>
<dbReference type="AlphaFoldDB" id="F1Z525"/>
<proteinExistence type="predicted"/>
<dbReference type="RefSeq" id="WP_008068854.1">
    <property type="nucleotide sequence ID" value="NZ_AQWK01000005.1"/>
</dbReference>
<sequence>MSFVQIIRILLARRKLLGWTVLGCFLCGLAAIALIPTKYEATSRVLLDLVKPDPVTQQVLSTNFARAYITTQSDVITDYRVIGRVVDALGWTNNPSKIADYNDSDAKGTVDIRRWLAEQIIKNTDAKPLVDSNIMEISYRARTPDEARRIADLIRDAYVEETIAFRREGATRNAEWFRQQARKIADELTSVEQQKSAFEKQSGVVLQSDYSDPDSERLKALASQLPTPSAYVAPPAASPSSIQLAQVDAQIATLSNTLGPNHPQIVALRQQREALAKSATEERTAALAAARANAGGGPPIASQVATQQARVLAQRDKIDQLRKIQARVDVLRDQYNKTMQRAGELGLEAASRESGLTVLGNAVAPDTPVAPKVLLILAGSIGGGIVLGLILAVGAELTRRRVRSVEDLATLGVPVIGRLMSEA</sequence>
<organism evidence="2 3">
    <name type="scientific">Novosphingobium nitrogenifigens DSM 19370</name>
    <dbReference type="NCBI Taxonomy" id="983920"/>
    <lineage>
        <taxon>Bacteria</taxon>
        <taxon>Pseudomonadati</taxon>
        <taxon>Pseudomonadota</taxon>
        <taxon>Alphaproteobacteria</taxon>
        <taxon>Sphingomonadales</taxon>
        <taxon>Sphingomonadaceae</taxon>
        <taxon>Novosphingobium</taxon>
    </lineage>
</organism>
<evidence type="ECO:0000313" key="3">
    <source>
        <dbReference type="Proteomes" id="UP000004728"/>
    </source>
</evidence>
<keyword evidence="1" id="KW-0472">Membrane</keyword>